<name>A0AAV0AVN7_PHAPC</name>
<keyword evidence="2" id="KW-1185">Reference proteome</keyword>
<gene>
    <name evidence="1" type="ORF">PPACK8108_LOCUS7441</name>
</gene>
<reference evidence="1" key="1">
    <citation type="submission" date="2022-06" db="EMBL/GenBank/DDBJ databases">
        <authorList>
            <consortium name="SYNGENTA / RWTH Aachen University"/>
        </authorList>
    </citation>
    <scope>NUCLEOTIDE SEQUENCE</scope>
</reference>
<protein>
    <submittedName>
        <fullName evidence="1">Uncharacterized protein</fullName>
    </submittedName>
</protein>
<dbReference type="EMBL" id="CALTRL010001465">
    <property type="protein sequence ID" value="CAH7672627.1"/>
    <property type="molecule type" value="Genomic_DNA"/>
</dbReference>
<dbReference type="Proteomes" id="UP001153365">
    <property type="component" value="Unassembled WGS sequence"/>
</dbReference>
<accession>A0AAV0AVN7</accession>
<comment type="caution">
    <text evidence="1">The sequence shown here is derived from an EMBL/GenBank/DDBJ whole genome shotgun (WGS) entry which is preliminary data.</text>
</comment>
<evidence type="ECO:0000313" key="1">
    <source>
        <dbReference type="EMBL" id="CAH7672627.1"/>
    </source>
</evidence>
<dbReference type="AlphaFoldDB" id="A0AAV0AVN7"/>
<proteinExistence type="predicted"/>
<sequence>MKGFFIMLLPSQSTIEVTFLPCVTKNKPGGLICQCSGADNRLIGSNNSPSMTTPVLEESKTRSFEAVSGLSSFNILLVESSKFTDTGNKLPRNAPEFNSAPVPELPLQSCPVRDQSEGSSSVTGKLTVLLVSISANEVQADMECETGVVELLSSCQ</sequence>
<evidence type="ECO:0000313" key="2">
    <source>
        <dbReference type="Proteomes" id="UP001153365"/>
    </source>
</evidence>
<organism evidence="1 2">
    <name type="scientific">Phakopsora pachyrhizi</name>
    <name type="common">Asian soybean rust disease fungus</name>
    <dbReference type="NCBI Taxonomy" id="170000"/>
    <lineage>
        <taxon>Eukaryota</taxon>
        <taxon>Fungi</taxon>
        <taxon>Dikarya</taxon>
        <taxon>Basidiomycota</taxon>
        <taxon>Pucciniomycotina</taxon>
        <taxon>Pucciniomycetes</taxon>
        <taxon>Pucciniales</taxon>
        <taxon>Phakopsoraceae</taxon>
        <taxon>Phakopsora</taxon>
    </lineage>
</organism>